<name>A0A0J9XUL3_BRUMA</name>
<sequence>MADKLQPGQEVNWSDGKDTSPPALPAAKDEKLSRGKQLFIEEENIILAYKQRDSEMAKEYEHFTFPALSPCIATLKTREDVSIPSQSTRHPSDFPS</sequence>
<reference evidence="2" key="1">
    <citation type="journal article" date="2007" name="Science">
        <title>Draft genome of the filarial nematode parasite Brugia malayi.</title>
        <authorList>
            <person name="Ghedin E."/>
            <person name="Wang S."/>
            <person name="Spiro D."/>
            <person name="Caler E."/>
            <person name="Zhao Q."/>
            <person name="Crabtree J."/>
            <person name="Allen J.E."/>
            <person name="Delcher A.L."/>
            <person name="Guiliano D.B."/>
            <person name="Miranda-Saavedra D."/>
            <person name="Angiuoli S.V."/>
            <person name="Creasy T."/>
            <person name="Amedeo P."/>
            <person name="Haas B."/>
            <person name="El-Sayed N.M."/>
            <person name="Wortman J.R."/>
            <person name="Feldblyum T."/>
            <person name="Tallon L."/>
            <person name="Schatz M."/>
            <person name="Shumway M."/>
            <person name="Koo H."/>
            <person name="Salzberg S.L."/>
            <person name="Schobel S."/>
            <person name="Pertea M."/>
            <person name="Pop M."/>
            <person name="White O."/>
            <person name="Barton G.J."/>
            <person name="Carlow C.K."/>
            <person name="Crawford M.J."/>
            <person name="Daub J."/>
            <person name="Dimmic M.W."/>
            <person name="Estes C.F."/>
            <person name="Foster J.M."/>
            <person name="Ganatra M."/>
            <person name="Gregory W.F."/>
            <person name="Johnson N.M."/>
            <person name="Jin J."/>
            <person name="Komuniecki R."/>
            <person name="Korf I."/>
            <person name="Kumar S."/>
            <person name="Laney S."/>
            <person name="Li B.W."/>
            <person name="Li W."/>
            <person name="Lindblom T.H."/>
            <person name="Lustigman S."/>
            <person name="Ma D."/>
            <person name="Maina C.V."/>
            <person name="Martin D.M."/>
            <person name="McCarter J.P."/>
            <person name="McReynolds L."/>
            <person name="Mitreva M."/>
            <person name="Nutman T.B."/>
            <person name="Parkinson J."/>
            <person name="Peregrin-Alvarez J.M."/>
            <person name="Poole C."/>
            <person name="Ren Q."/>
            <person name="Saunders L."/>
            <person name="Sluder A.E."/>
            <person name="Smith K."/>
            <person name="Stanke M."/>
            <person name="Unnasch T.R."/>
            <person name="Ware J."/>
            <person name="Wei A.D."/>
            <person name="Weil G."/>
            <person name="Williams D.J."/>
            <person name="Zhang Y."/>
            <person name="Williams S.A."/>
            <person name="Fraser-Liggett C."/>
            <person name="Slatko B."/>
            <person name="Blaxter M.L."/>
            <person name="Scott A.L."/>
        </authorList>
    </citation>
    <scope>NUCLEOTIDE SEQUENCE</scope>
    <source>
        <strain evidence="2">FR3</strain>
    </source>
</reference>
<dbReference type="AlphaFoldDB" id="A0A0J9XUL3"/>
<proteinExistence type="predicted"/>
<dbReference type="EMBL" id="LN856944">
    <property type="protein sequence ID" value="CDP95558.1"/>
    <property type="molecule type" value="Genomic_DNA"/>
</dbReference>
<gene>
    <name evidence="2 3" type="ORF">Bm9813</name>
    <name evidence="2" type="ORF">BM_Bm9813</name>
</gene>
<feature type="region of interest" description="Disordered" evidence="1">
    <location>
        <begin position="1"/>
        <end position="35"/>
    </location>
</feature>
<accession>A0A0J9XUL3</accession>
<evidence type="ECO:0000256" key="1">
    <source>
        <dbReference type="SAM" id="MobiDB-lite"/>
    </source>
</evidence>
<evidence type="ECO:0000313" key="3">
    <source>
        <dbReference type="WormBase" id="Bm9813"/>
    </source>
</evidence>
<dbReference type="WormBase" id="Bm9813">
    <property type="protein sequence ID" value="BM43125"/>
    <property type="gene ID" value="WBGene00230074"/>
</dbReference>
<organism evidence="2">
    <name type="scientific">Brugia malayi</name>
    <name type="common">Filarial nematode worm</name>
    <dbReference type="NCBI Taxonomy" id="6279"/>
    <lineage>
        <taxon>Eukaryota</taxon>
        <taxon>Metazoa</taxon>
        <taxon>Ecdysozoa</taxon>
        <taxon>Nematoda</taxon>
        <taxon>Chromadorea</taxon>
        <taxon>Rhabditida</taxon>
        <taxon>Spirurina</taxon>
        <taxon>Spiruromorpha</taxon>
        <taxon>Filarioidea</taxon>
        <taxon>Onchocercidae</taxon>
        <taxon>Brugia</taxon>
    </lineage>
</organism>
<reference evidence="2" key="2">
    <citation type="submission" date="2012-12" db="EMBL/GenBank/DDBJ databases">
        <authorList>
            <person name="Gao Y.W."/>
            <person name="Fan S.T."/>
            <person name="Sun H.T."/>
            <person name="Wang Z."/>
            <person name="Gao X.L."/>
            <person name="Li Y.G."/>
            <person name="Wang T.C."/>
            <person name="Zhang K."/>
            <person name="Xu W.W."/>
            <person name="Yu Z.J."/>
            <person name="Xia X.Z."/>
        </authorList>
    </citation>
    <scope>NUCLEOTIDE SEQUENCE</scope>
    <source>
        <strain evidence="2">FR3</strain>
    </source>
</reference>
<protein>
    <submittedName>
        <fullName evidence="2">Bm9813</fullName>
    </submittedName>
</protein>
<evidence type="ECO:0000313" key="2">
    <source>
        <dbReference type="EMBL" id="CDP95558.1"/>
    </source>
</evidence>